<dbReference type="InterPro" id="IPR016181">
    <property type="entry name" value="Acyl_CoA_acyltransferase"/>
</dbReference>
<evidence type="ECO:0000259" key="1">
    <source>
        <dbReference type="PROSITE" id="PS51186"/>
    </source>
</evidence>
<organism evidence="3 4">
    <name type="scientific">Friedmanniella luteola</name>
    <dbReference type="NCBI Taxonomy" id="546871"/>
    <lineage>
        <taxon>Bacteria</taxon>
        <taxon>Bacillati</taxon>
        <taxon>Actinomycetota</taxon>
        <taxon>Actinomycetes</taxon>
        <taxon>Propionibacteriales</taxon>
        <taxon>Nocardioidaceae</taxon>
        <taxon>Friedmanniella</taxon>
    </lineage>
</organism>
<dbReference type="AlphaFoldDB" id="A0A1H1N2P7"/>
<dbReference type="InterPro" id="IPR000182">
    <property type="entry name" value="GNAT_dom"/>
</dbReference>
<dbReference type="OrthoDB" id="5405911at2"/>
<sequence>MTAEVHDEPDRSRFAARVEGRLAGMAAYTLADGVITFTHTVVGDDFEGQGVGSALARTALDAARVRGLAVVPRCPFIAGWIEHHPDYADLVQDA</sequence>
<dbReference type="CDD" id="cd04301">
    <property type="entry name" value="NAT_SF"/>
    <property type="match status" value="1"/>
</dbReference>
<evidence type="ECO:0000259" key="2">
    <source>
        <dbReference type="PROSITE" id="PS51729"/>
    </source>
</evidence>
<evidence type="ECO:0000313" key="4">
    <source>
        <dbReference type="Proteomes" id="UP000199092"/>
    </source>
</evidence>
<protein>
    <submittedName>
        <fullName evidence="3">Uncharacterized protein</fullName>
    </submittedName>
</protein>
<dbReference type="EMBL" id="LT629749">
    <property type="protein sequence ID" value="SDR93158.1"/>
    <property type="molecule type" value="Genomic_DNA"/>
</dbReference>
<dbReference type="Proteomes" id="UP000199092">
    <property type="component" value="Chromosome I"/>
</dbReference>
<proteinExistence type="predicted"/>
<accession>A0A1H1N2P7</accession>
<keyword evidence="4" id="KW-1185">Reference proteome</keyword>
<dbReference type="PANTHER" id="PTHR31435:SF10">
    <property type="entry name" value="BSR4717 PROTEIN"/>
    <property type="match status" value="1"/>
</dbReference>
<dbReference type="STRING" id="546871.SAMN04488543_0773"/>
<dbReference type="PROSITE" id="PS51729">
    <property type="entry name" value="GNAT_YJDJ"/>
    <property type="match status" value="1"/>
</dbReference>
<evidence type="ECO:0000313" key="3">
    <source>
        <dbReference type="EMBL" id="SDR93158.1"/>
    </source>
</evidence>
<dbReference type="SUPFAM" id="SSF55729">
    <property type="entry name" value="Acyl-CoA N-acyltransferases (Nat)"/>
    <property type="match status" value="1"/>
</dbReference>
<dbReference type="InterPro" id="IPR045057">
    <property type="entry name" value="Gcn5-rel_NAT"/>
</dbReference>
<name>A0A1H1N2P7_9ACTN</name>
<dbReference type="PANTHER" id="PTHR31435">
    <property type="entry name" value="PROTEIN NATD1"/>
    <property type="match status" value="1"/>
</dbReference>
<dbReference type="Pfam" id="PF14542">
    <property type="entry name" value="Acetyltransf_CG"/>
    <property type="match status" value="1"/>
</dbReference>
<dbReference type="PROSITE" id="PS51186">
    <property type="entry name" value="GNAT"/>
    <property type="match status" value="1"/>
</dbReference>
<dbReference type="RefSeq" id="WP_091410343.1">
    <property type="nucleotide sequence ID" value="NZ_LT629749.1"/>
</dbReference>
<reference evidence="3 4" key="1">
    <citation type="submission" date="2016-10" db="EMBL/GenBank/DDBJ databases">
        <authorList>
            <person name="de Groot N.N."/>
        </authorList>
    </citation>
    <scope>NUCLEOTIDE SEQUENCE [LARGE SCALE GENOMIC DNA]</scope>
    <source>
        <strain evidence="3 4">DSM 21741</strain>
    </source>
</reference>
<gene>
    <name evidence="3" type="ORF">SAMN04488543_0773</name>
</gene>
<feature type="domain" description="N-acetyltransferase" evidence="1">
    <location>
        <begin position="1"/>
        <end position="94"/>
    </location>
</feature>
<dbReference type="InterPro" id="IPR031165">
    <property type="entry name" value="GNAT_YJDJ"/>
</dbReference>
<dbReference type="Gene3D" id="3.40.630.30">
    <property type="match status" value="1"/>
</dbReference>
<dbReference type="GO" id="GO:0016747">
    <property type="term" value="F:acyltransferase activity, transferring groups other than amino-acyl groups"/>
    <property type="evidence" value="ECO:0007669"/>
    <property type="project" value="InterPro"/>
</dbReference>
<feature type="domain" description="N-acetyltransferase" evidence="2">
    <location>
        <begin position="6"/>
        <end position="92"/>
    </location>
</feature>